<protein>
    <submittedName>
        <fullName evidence="1">Uncharacterized protein</fullName>
    </submittedName>
</protein>
<evidence type="ECO:0000313" key="1">
    <source>
        <dbReference type="EMBL" id="QDT98910.1"/>
    </source>
</evidence>
<sequence>MRQDDLNNWIFDALADIIAFAHFSSAGHVKNLCQANEHISSETNFNH</sequence>
<proteinExistence type="predicted"/>
<gene>
    <name evidence="1" type="ORF">V144x_44200</name>
</gene>
<dbReference type="Proteomes" id="UP000318704">
    <property type="component" value="Chromosome"/>
</dbReference>
<name>A0A517W0Z2_9PLAN</name>
<dbReference type="KEGG" id="gaw:V144x_44200"/>
<evidence type="ECO:0000313" key="2">
    <source>
        <dbReference type="Proteomes" id="UP000318704"/>
    </source>
</evidence>
<organism evidence="1 2">
    <name type="scientific">Gimesia aquarii</name>
    <dbReference type="NCBI Taxonomy" id="2527964"/>
    <lineage>
        <taxon>Bacteria</taxon>
        <taxon>Pseudomonadati</taxon>
        <taxon>Planctomycetota</taxon>
        <taxon>Planctomycetia</taxon>
        <taxon>Planctomycetales</taxon>
        <taxon>Planctomycetaceae</taxon>
        <taxon>Gimesia</taxon>
    </lineage>
</organism>
<dbReference type="EMBL" id="CP037920">
    <property type="protein sequence ID" value="QDT98910.1"/>
    <property type="molecule type" value="Genomic_DNA"/>
</dbReference>
<dbReference type="AlphaFoldDB" id="A0A517W0Z2"/>
<accession>A0A517W0Z2</accession>
<reference evidence="1 2" key="1">
    <citation type="submission" date="2019-03" db="EMBL/GenBank/DDBJ databases">
        <title>Deep-cultivation of Planctomycetes and their phenomic and genomic characterization uncovers novel biology.</title>
        <authorList>
            <person name="Wiegand S."/>
            <person name="Jogler M."/>
            <person name="Boedeker C."/>
            <person name="Pinto D."/>
            <person name="Vollmers J."/>
            <person name="Rivas-Marin E."/>
            <person name="Kohn T."/>
            <person name="Peeters S.H."/>
            <person name="Heuer A."/>
            <person name="Rast P."/>
            <person name="Oberbeckmann S."/>
            <person name="Bunk B."/>
            <person name="Jeske O."/>
            <person name="Meyerdierks A."/>
            <person name="Storesund J.E."/>
            <person name="Kallscheuer N."/>
            <person name="Luecker S."/>
            <person name="Lage O.M."/>
            <person name="Pohl T."/>
            <person name="Merkel B.J."/>
            <person name="Hornburger P."/>
            <person name="Mueller R.-W."/>
            <person name="Bruemmer F."/>
            <person name="Labrenz M."/>
            <person name="Spormann A.M."/>
            <person name="Op den Camp H."/>
            <person name="Overmann J."/>
            <person name="Amann R."/>
            <person name="Jetten M.S.M."/>
            <person name="Mascher T."/>
            <person name="Medema M.H."/>
            <person name="Devos D.P."/>
            <person name="Kaster A.-K."/>
            <person name="Ovreas L."/>
            <person name="Rohde M."/>
            <person name="Galperin M.Y."/>
            <person name="Jogler C."/>
        </authorList>
    </citation>
    <scope>NUCLEOTIDE SEQUENCE [LARGE SCALE GENOMIC DNA]</scope>
    <source>
        <strain evidence="1 2">V144</strain>
    </source>
</reference>